<reference evidence="3 4" key="1">
    <citation type="submission" date="2016-06" db="EMBL/GenBank/DDBJ databases">
        <title>Gene turnover analysis identifies the evolutionary adaptation of the extremophile Acidithiobacillus caldus.</title>
        <authorList>
            <person name="Zhang X."/>
        </authorList>
    </citation>
    <scope>NUCLEOTIDE SEQUENCE [LARGE SCALE GENOMIC DNA]</scope>
    <source>
        <strain evidence="3 4">S1</strain>
    </source>
</reference>
<protein>
    <recommendedName>
        <fullName evidence="2">EAL domain-containing protein</fullName>
    </recommendedName>
</protein>
<dbReference type="SUPFAM" id="SSF141868">
    <property type="entry name" value="EAL domain-like"/>
    <property type="match status" value="1"/>
</dbReference>
<dbReference type="AlphaFoldDB" id="A0A1E7YTM4"/>
<dbReference type="CDD" id="cd01948">
    <property type="entry name" value="EAL"/>
    <property type="match status" value="1"/>
</dbReference>
<dbReference type="PROSITE" id="PS50883">
    <property type="entry name" value="EAL"/>
    <property type="match status" value="1"/>
</dbReference>
<accession>A0A1E7YTM4</accession>
<dbReference type="GO" id="GO:0071111">
    <property type="term" value="F:cyclic-guanylate-specific phosphodiesterase activity"/>
    <property type="evidence" value="ECO:0007669"/>
    <property type="project" value="InterPro"/>
</dbReference>
<sequence>MRSTNETGCKTEHCDDTSALSTPVTWGPTAGGRLCAFYQPILDSRTLQIVSAEALVRLVGPDGRIYSPAQFLPEDNDEALRQVTQFMLETAPRAIGRLDAEGFVLGVSINVVPRLLAEPICRQHFREILDGCPLPLTRLTLELLESSDFLNRDGAVRILHDMTKTGVRLALDDLGTGYSSLARLRDLPIREMKLDFSFVRELPRKPADLHFLIVLKELAERLHCDFVAEGVETLEILDAMLVLRVPFLQGFAIAQPMSFSKLREFLHVHDKGFDAPRPGTLGVYACVLCHDRHLRRIIEQQPMIIANSRVFDVRTCPVDRQIRVAGLSGSPLDHLHRRYHVLLAQCAERHALRGRYDGQELDSVQTNMEEWLASKMLDKIMVSTVNASHRNF</sequence>
<dbReference type="InterPro" id="IPR035919">
    <property type="entry name" value="EAL_sf"/>
</dbReference>
<organism evidence="3 4">
    <name type="scientific">Acidithiobacillus caldus</name>
    <dbReference type="NCBI Taxonomy" id="33059"/>
    <lineage>
        <taxon>Bacteria</taxon>
        <taxon>Pseudomonadati</taxon>
        <taxon>Pseudomonadota</taxon>
        <taxon>Acidithiobacillia</taxon>
        <taxon>Acidithiobacillales</taxon>
        <taxon>Acidithiobacillaceae</taxon>
        <taxon>Acidithiobacillus</taxon>
    </lineage>
</organism>
<name>A0A1E7YTM4_9PROT</name>
<evidence type="ECO:0000313" key="3">
    <source>
        <dbReference type="EMBL" id="OFC54363.1"/>
    </source>
</evidence>
<dbReference type="PANTHER" id="PTHR33121">
    <property type="entry name" value="CYCLIC DI-GMP PHOSPHODIESTERASE PDEF"/>
    <property type="match status" value="1"/>
</dbReference>
<evidence type="ECO:0000259" key="2">
    <source>
        <dbReference type="PROSITE" id="PS50883"/>
    </source>
</evidence>
<dbReference type="EMBL" id="LZYH01000725">
    <property type="protein sequence ID" value="OFC54363.1"/>
    <property type="molecule type" value="Genomic_DNA"/>
</dbReference>
<comment type="caution">
    <text evidence="3">The sequence shown here is derived from an EMBL/GenBank/DDBJ whole genome shotgun (WGS) entry which is preliminary data.</text>
</comment>
<evidence type="ECO:0000256" key="1">
    <source>
        <dbReference type="SAM" id="MobiDB-lite"/>
    </source>
</evidence>
<dbReference type="Gene3D" id="3.20.20.450">
    <property type="entry name" value="EAL domain"/>
    <property type="match status" value="1"/>
</dbReference>
<dbReference type="PANTHER" id="PTHR33121:SF70">
    <property type="entry name" value="SIGNALING PROTEIN YKOW"/>
    <property type="match status" value="1"/>
</dbReference>
<dbReference type="SMART" id="SM00052">
    <property type="entry name" value="EAL"/>
    <property type="match status" value="1"/>
</dbReference>
<feature type="region of interest" description="Disordered" evidence="1">
    <location>
        <begin position="1"/>
        <end position="20"/>
    </location>
</feature>
<dbReference type="Pfam" id="PF00563">
    <property type="entry name" value="EAL"/>
    <property type="match status" value="1"/>
</dbReference>
<dbReference type="InterPro" id="IPR050706">
    <property type="entry name" value="Cyclic-di-GMP_PDE-like"/>
</dbReference>
<dbReference type="InterPro" id="IPR001633">
    <property type="entry name" value="EAL_dom"/>
</dbReference>
<dbReference type="Proteomes" id="UP000175707">
    <property type="component" value="Unassembled WGS sequence"/>
</dbReference>
<gene>
    <name evidence="3" type="ORF">BAE30_11245</name>
</gene>
<proteinExistence type="predicted"/>
<evidence type="ECO:0000313" key="4">
    <source>
        <dbReference type="Proteomes" id="UP000175707"/>
    </source>
</evidence>
<feature type="domain" description="EAL" evidence="2">
    <location>
        <begin position="17"/>
        <end position="270"/>
    </location>
</feature>